<dbReference type="Gene3D" id="3.30.300.30">
    <property type="match status" value="1"/>
</dbReference>
<dbReference type="GO" id="GO:0003824">
    <property type="term" value="F:catalytic activity"/>
    <property type="evidence" value="ECO:0007669"/>
    <property type="project" value="InterPro"/>
</dbReference>
<dbReference type="InterPro" id="IPR020845">
    <property type="entry name" value="AMP-binding_CS"/>
</dbReference>
<reference evidence="6" key="1">
    <citation type="journal article" date="2010" name="J. Am. Chem. Soc.">
        <title>Tailoring enzyme-rich environmental DNA clones: a source of enzymes for generating libraries of unnatural natural products.</title>
        <authorList>
            <person name="Banik J.J."/>
            <person name="Craig J.W."/>
            <person name="Calle P.Y."/>
            <person name="Brady S.F."/>
        </authorList>
    </citation>
    <scope>NUCLEOTIDE SEQUENCE</scope>
</reference>
<dbReference type="SMART" id="SM00823">
    <property type="entry name" value="PKS_PP"/>
    <property type="match status" value="1"/>
</dbReference>
<sequence length="1105" mass="116120">MLGVSLAGGAFVPVDPAYPAERVTWMLGDADPVAVVCVGSTRAAVPDRFADRLVIADERDPVAAAGGEFPAVRPGDAAYVIYTSGSTGTPKGVVVTHAGLGNLAAAQIDRFAVTPSSRVLQFAALGFDAVVSETLMALLAGATLVMAPERDLPPQVSLAEALERWDVTHVTVPPSVLATADVLPERLATVVVAGEACPPGLASRWSAGRRLINAYGPTEATVCATMSAPLKADRDVVPIGTPVPGGRSYVLDAFLRPLPPGISGELYVAGIGLARGYLDRAGLTAERFVADPFVPGERMYRTGDLASWTGPGELVFAGRADDQVKVRGFRVEPGEIESALAGCPGVGQAAVAVRADRLVAYVSPSGCDTHAVREDLASRLPHHMVPAVVVALEALPTTPNGKIDRAALPDPDFAAGTTGREPRTAAERALCELFAEVLGLERVGVDDSFFEVGGDSITSMQLVARARRAGLAFIARDVFDLRTPERLARLTAAAPRGGRSAPDDDGVGEVGRTPVMRLLGDDVTGPGFAQWVVAGAPPDLTREVLIAGLATVVEVHDMLRVRVDSGRLMVGARGSMDVARLVERVEARAEELDDVVDRCARRVAADLDPRTGAGIRLVWVDAGPDRVGRIVLVAHHLAVDAVSWRILLPELRVACAPDLTREVLIAGLATVVEVHDMLRVRVDSGRLMVGARGSMDVARLVERVEARAEELDDVVDRCARRVAADLDPRTGAGIRLVWVDAGPDRVGRIVLVAHHLAVDAVSWRILLPELRVACEAETADRKPVLDPVDVSFRRWAALLGEWATSAERAGELAAWTAILGGAAGPGDPDRPRAIGSPAGRRSWTLPPGPAGALVASTTAAFHCGVHEVLLASLGAAVARWQGRNVVLVDVESHGRHAVGELDLSRTVGWFTSVHPVRLDVSGVDLAAVPDGGPAAGRLLKQVKEQSRAVPGDGLGYGLLRFLNDDTGPVLAALPAPRIGFNYMGRFTGGDHRDVRAWQPVGAVGGAGDPGMGSPHALEVDAFVRDTADGPVVTLTLSWPADTFGAADIDRLGRLWSDMATGLARQGDDPSAGGHTTSDFDLLELDQDEIESFEAIAAEHTGGRAQ</sequence>
<dbReference type="AlphaFoldDB" id="E9L1Q5"/>
<dbReference type="PROSITE" id="PS00012">
    <property type="entry name" value="PHOSPHOPANTETHEINE"/>
    <property type="match status" value="1"/>
</dbReference>
<dbReference type="InterPro" id="IPR010060">
    <property type="entry name" value="NRPS_synth"/>
</dbReference>
<evidence type="ECO:0000256" key="2">
    <source>
        <dbReference type="ARBA" id="ARBA00022553"/>
    </source>
</evidence>
<dbReference type="InterPro" id="IPR042099">
    <property type="entry name" value="ANL_N_sf"/>
</dbReference>
<name>E9L1Q5_9ZZZZ</name>
<dbReference type="Pfam" id="PF00501">
    <property type="entry name" value="AMP-binding"/>
    <property type="match status" value="1"/>
</dbReference>
<dbReference type="PANTHER" id="PTHR45527:SF1">
    <property type="entry name" value="FATTY ACID SYNTHASE"/>
    <property type="match status" value="1"/>
</dbReference>
<organism evidence="6">
    <name type="scientific">uncultured organism CA915</name>
    <dbReference type="NCBI Taxonomy" id="941422"/>
    <lineage>
        <taxon>unclassified sequences</taxon>
        <taxon>environmental samples</taxon>
    </lineage>
</organism>
<dbReference type="PROSITE" id="PS00455">
    <property type="entry name" value="AMP_BINDING"/>
    <property type="match status" value="1"/>
</dbReference>
<dbReference type="GO" id="GO:0043041">
    <property type="term" value="P:amino acid activation for nonribosomal peptide biosynthetic process"/>
    <property type="evidence" value="ECO:0007669"/>
    <property type="project" value="TreeGrafter"/>
</dbReference>
<dbReference type="InterPro" id="IPR036736">
    <property type="entry name" value="ACP-like_sf"/>
</dbReference>
<dbReference type="InterPro" id="IPR000873">
    <property type="entry name" value="AMP-dep_synth/lig_dom"/>
</dbReference>
<feature type="domain" description="Carrier" evidence="5">
    <location>
        <begin position="421"/>
        <end position="495"/>
    </location>
</feature>
<evidence type="ECO:0000256" key="3">
    <source>
        <dbReference type="ARBA" id="ARBA00022737"/>
    </source>
</evidence>
<dbReference type="Gene3D" id="3.30.559.10">
    <property type="entry name" value="Chloramphenicol acetyltransferase-like domain"/>
    <property type="match status" value="2"/>
</dbReference>
<dbReference type="FunFam" id="1.10.1200.10:FF:000005">
    <property type="entry name" value="Nonribosomal peptide synthetase 1"/>
    <property type="match status" value="1"/>
</dbReference>
<dbReference type="Pfam" id="PF00550">
    <property type="entry name" value="PP-binding"/>
    <property type="match status" value="1"/>
</dbReference>
<dbReference type="SUPFAM" id="SSF47336">
    <property type="entry name" value="ACP-like"/>
    <property type="match status" value="1"/>
</dbReference>
<dbReference type="PANTHER" id="PTHR45527">
    <property type="entry name" value="NONRIBOSOMAL PEPTIDE SYNTHETASE"/>
    <property type="match status" value="1"/>
</dbReference>
<keyword evidence="3" id="KW-0677">Repeat</keyword>
<evidence type="ECO:0000259" key="5">
    <source>
        <dbReference type="PROSITE" id="PS50075"/>
    </source>
</evidence>
<dbReference type="InterPro" id="IPR045851">
    <property type="entry name" value="AMP-bd_C_sf"/>
</dbReference>
<dbReference type="Gene3D" id="1.10.1200.10">
    <property type="entry name" value="ACP-like"/>
    <property type="match status" value="1"/>
</dbReference>
<dbReference type="SUPFAM" id="SSF56801">
    <property type="entry name" value="Acetyl-CoA synthetase-like"/>
    <property type="match status" value="1"/>
</dbReference>
<dbReference type="NCBIfam" id="TIGR01733">
    <property type="entry name" value="AA-adenyl-dom"/>
    <property type="match status" value="1"/>
</dbReference>
<evidence type="ECO:0000256" key="1">
    <source>
        <dbReference type="ARBA" id="ARBA00022450"/>
    </source>
</evidence>
<dbReference type="InterPro" id="IPR025110">
    <property type="entry name" value="AMP-bd_C"/>
</dbReference>
<gene>
    <name evidence="6" type="ORF">CA915-13</name>
</gene>
<dbReference type="Pfam" id="PF00668">
    <property type="entry name" value="Condensation"/>
    <property type="match status" value="1"/>
</dbReference>
<dbReference type="InterPro" id="IPR006162">
    <property type="entry name" value="Ppantetheine_attach_site"/>
</dbReference>
<accession>E9L1Q5</accession>
<dbReference type="InterPro" id="IPR010071">
    <property type="entry name" value="AA_adenyl_dom"/>
</dbReference>
<dbReference type="InterPro" id="IPR020806">
    <property type="entry name" value="PKS_PP-bd"/>
</dbReference>
<dbReference type="NCBIfam" id="TIGR01720">
    <property type="entry name" value="NRPS-para261"/>
    <property type="match status" value="1"/>
</dbReference>
<dbReference type="GO" id="GO:0031177">
    <property type="term" value="F:phosphopantetheine binding"/>
    <property type="evidence" value="ECO:0007669"/>
    <property type="project" value="InterPro"/>
</dbReference>
<dbReference type="GO" id="GO:0044550">
    <property type="term" value="P:secondary metabolite biosynthetic process"/>
    <property type="evidence" value="ECO:0007669"/>
    <property type="project" value="TreeGrafter"/>
</dbReference>
<dbReference type="InterPro" id="IPR001242">
    <property type="entry name" value="Condensation_dom"/>
</dbReference>
<dbReference type="EMBL" id="HM486076">
    <property type="protein sequence ID" value="ADU56134.1"/>
    <property type="molecule type" value="Genomic_DNA"/>
</dbReference>
<dbReference type="PROSITE" id="PS50075">
    <property type="entry name" value="CARRIER"/>
    <property type="match status" value="1"/>
</dbReference>
<evidence type="ECO:0000313" key="6">
    <source>
        <dbReference type="EMBL" id="ADU56134.1"/>
    </source>
</evidence>
<protein>
    <recommendedName>
        <fullName evidence="5">Carrier domain-containing protein</fullName>
    </recommendedName>
</protein>
<keyword evidence="1" id="KW-0596">Phosphopantetheine</keyword>
<proteinExistence type="predicted"/>
<keyword evidence="2" id="KW-0597">Phosphoprotein</keyword>
<dbReference type="Pfam" id="PF13193">
    <property type="entry name" value="AMP-binding_C"/>
    <property type="match status" value="1"/>
</dbReference>
<dbReference type="InterPro" id="IPR023213">
    <property type="entry name" value="CAT-like_dom_sf"/>
</dbReference>
<dbReference type="SUPFAM" id="SSF52777">
    <property type="entry name" value="CoA-dependent acyltransferases"/>
    <property type="match status" value="3"/>
</dbReference>
<evidence type="ECO:0000256" key="4">
    <source>
        <dbReference type="SAM" id="MobiDB-lite"/>
    </source>
</evidence>
<dbReference type="Gene3D" id="3.40.50.12780">
    <property type="entry name" value="N-terminal domain of ligase-like"/>
    <property type="match status" value="1"/>
</dbReference>
<dbReference type="InterPro" id="IPR009081">
    <property type="entry name" value="PP-bd_ACP"/>
</dbReference>
<feature type="region of interest" description="Disordered" evidence="4">
    <location>
        <begin position="402"/>
        <end position="421"/>
    </location>
</feature>
<dbReference type="Gene3D" id="3.30.559.30">
    <property type="entry name" value="Nonribosomal peptide synthetase, condensation domain"/>
    <property type="match status" value="1"/>
</dbReference>